<gene>
    <name evidence="1" type="ORF">WN48_01420</name>
</gene>
<name>A0A310SLB1_9HYME</name>
<accession>A0A310SLB1</accession>
<proteinExistence type="predicted"/>
<evidence type="ECO:0000313" key="2">
    <source>
        <dbReference type="Proteomes" id="UP000250275"/>
    </source>
</evidence>
<sequence>MSRGHIRGRFVIVNTGITVPYLTLQNQYCFQLLTRLTVYQTKNIGYLVERYMVILTSKEADKILQPIMLTNDITKVAKYPAPETVNFAVAVQWKKLKECGKENTHVTTMREEYETNTEESSCQHAQYRISKTDVYVMPIHGFAI</sequence>
<protein>
    <submittedName>
        <fullName evidence="1">Uncharacterized protein</fullName>
    </submittedName>
</protein>
<organism evidence="1 2">
    <name type="scientific">Eufriesea mexicana</name>
    <dbReference type="NCBI Taxonomy" id="516756"/>
    <lineage>
        <taxon>Eukaryota</taxon>
        <taxon>Metazoa</taxon>
        <taxon>Ecdysozoa</taxon>
        <taxon>Arthropoda</taxon>
        <taxon>Hexapoda</taxon>
        <taxon>Insecta</taxon>
        <taxon>Pterygota</taxon>
        <taxon>Neoptera</taxon>
        <taxon>Endopterygota</taxon>
        <taxon>Hymenoptera</taxon>
        <taxon>Apocrita</taxon>
        <taxon>Aculeata</taxon>
        <taxon>Apoidea</taxon>
        <taxon>Anthophila</taxon>
        <taxon>Apidae</taxon>
        <taxon>Eufriesea</taxon>
    </lineage>
</organism>
<dbReference type="Proteomes" id="UP000250275">
    <property type="component" value="Unassembled WGS sequence"/>
</dbReference>
<reference evidence="1 2" key="1">
    <citation type="submission" date="2015-07" db="EMBL/GenBank/DDBJ databases">
        <title>The genome of Eufriesea mexicana.</title>
        <authorList>
            <person name="Pan H."/>
            <person name="Kapheim K."/>
        </authorList>
    </citation>
    <scope>NUCLEOTIDE SEQUENCE [LARGE SCALE GENOMIC DNA]</scope>
    <source>
        <strain evidence="1">0111107269</strain>
        <tissue evidence="1">Whole body</tissue>
    </source>
</reference>
<evidence type="ECO:0000313" key="1">
    <source>
        <dbReference type="EMBL" id="OAD57882.1"/>
    </source>
</evidence>
<dbReference type="AlphaFoldDB" id="A0A310SLB1"/>
<dbReference type="EMBL" id="KQ761343">
    <property type="protein sequence ID" value="OAD57882.1"/>
    <property type="molecule type" value="Genomic_DNA"/>
</dbReference>
<keyword evidence="2" id="KW-1185">Reference proteome</keyword>